<dbReference type="SUPFAM" id="SSF90123">
    <property type="entry name" value="ABC transporter transmembrane region"/>
    <property type="match status" value="1"/>
</dbReference>
<sequence>MVSTGECLTASPLYMAEKGEILLRRDLKNILTILARMIGKSPVISTITIIVPIINGLLTFYSYSVQVHIINAVAAGAITFLPILWFVLIHGVQACSLSITNIMKSRMNAELTLAFQSELIDIANQVDFEDFDDEEFGNKLQRAKTIVGEDLEGITGFLVSSVGNISGLISIIWLSATSGFFLVTLVVGLMIVSTLSFRMFTEIKVRRTGRELTFDGRMGDYLAVTLEDPNAIREMRIYNSISYFTDLWAKLMKKQHDKRYSARKFEIKTGMIVAMVQTSAIFIVLVYLLSKMGESNTVTVGTISVLFLALLTCGGKIMSLTWPLSKLYISSSKLYDLNEVLTYKNRDFRKNNINNSSEAMLPITVSNVYFKYAKSSKYVLSNINMVIKPGEKIAIVGENGAGKSTLIKLLLGQYTASSGSIYWKDSPEPQGKVSVVYQHSIKFEMTLRENILLGDAKSSPDDVKILSILEKCELIDLFYELGGLDVRLGQMLEGSRQLSGGQWQKLAIARALYNDADLIVFDEPTSAIDPNAEMQIYTQLLDICQDKAAIFISHRLGWAKNVDTIYVIDNGSIAEVGQHQDLINNKGIYADMYALQSSWYN</sequence>
<evidence type="ECO:0000256" key="4">
    <source>
        <dbReference type="ARBA" id="ARBA00022840"/>
    </source>
</evidence>
<evidence type="ECO:0000256" key="2">
    <source>
        <dbReference type="ARBA" id="ARBA00022692"/>
    </source>
</evidence>
<feature type="transmembrane region" description="Helical" evidence="7">
    <location>
        <begin position="69"/>
        <end position="97"/>
    </location>
</feature>
<dbReference type="PANTHER" id="PTHR24221">
    <property type="entry name" value="ATP-BINDING CASSETTE SUB-FAMILY B"/>
    <property type="match status" value="1"/>
</dbReference>
<dbReference type="SUPFAM" id="SSF52540">
    <property type="entry name" value="P-loop containing nucleoside triphosphate hydrolases"/>
    <property type="match status" value="1"/>
</dbReference>
<dbReference type="InterPro" id="IPR039421">
    <property type="entry name" value="Type_1_exporter"/>
</dbReference>
<dbReference type="InterPro" id="IPR027417">
    <property type="entry name" value="P-loop_NTPase"/>
</dbReference>
<dbReference type="SMART" id="SM00382">
    <property type="entry name" value="AAA"/>
    <property type="match status" value="1"/>
</dbReference>
<feature type="transmembrane region" description="Helical" evidence="7">
    <location>
        <begin position="154"/>
        <end position="174"/>
    </location>
</feature>
<evidence type="ECO:0000256" key="1">
    <source>
        <dbReference type="ARBA" id="ARBA00004651"/>
    </source>
</evidence>
<dbReference type="GO" id="GO:0016887">
    <property type="term" value="F:ATP hydrolysis activity"/>
    <property type="evidence" value="ECO:0007669"/>
    <property type="project" value="InterPro"/>
</dbReference>
<organism evidence="10 11">
    <name type="scientific">Paenibacillus odorifer</name>
    <dbReference type="NCBI Taxonomy" id="189426"/>
    <lineage>
        <taxon>Bacteria</taxon>
        <taxon>Bacillati</taxon>
        <taxon>Bacillota</taxon>
        <taxon>Bacilli</taxon>
        <taxon>Bacillales</taxon>
        <taxon>Paenibacillaceae</taxon>
        <taxon>Paenibacillus</taxon>
    </lineage>
</organism>
<dbReference type="GO" id="GO:0005524">
    <property type="term" value="F:ATP binding"/>
    <property type="evidence" value="ECO:0007669"/>
    <property type="project" value="UniProtKB-KW"/>
</dbReference>
<evidence type="ECO:0000256" key="7">
    <source>
        <dbReference type="SAM" id="Phobius"/>
    </source>
</evidence>
<dbReference type="EMBL" id="CP021965">
    <property type="protein sequence ID" value="AWV33663.1"/>
    <property type="molecule type" value="Genomic_DNA"/>
</dbReference>
<dbReference type="Gene3D" id="1.20.1560.10">
    <property type="entry name" value="ABC transporter type 1, transmembrane domain"/>
    <property type="match status" value="1"/>
</dbReference>
<dbReference type="PROSITE" id="PS50893">
    <property type="entry name" value="ABC_TRANSPORTER_2"/>
    <property type="match status" value="1"/>
</dbReference>
<evidence type="ECO:0008006" key="12">
    <source>
        <dbReference type="Google" id="ProtNLM"/>
    </source>
</evidence>
<gene>
    <name evidence="10" type="ORF">CD191_14155</name>
</gene>
<dbReference type="PROSITE" id="PS00211">
    <property type="entry name" value="ABC_TRANSPORTER_1"/>
    <property type="match status" value="1"/>
</dbReference>
<evidence type="ECO:0000256" key="3">
    <source>
        <dbReference type="ARBA" id="ARBA00022741"/>
    </source>
</evidence>
<evidence type="ECO:0000259" key="9">
    <source>
        <dbReference type="PROSITE" id="PS50929"/>
    </source>
</evidence>
<dbReference type="GO" id="GO:0140359">
    <property type="term" value="F:ABC-type transporter activity"/>
    <property type="evidence" value="ECO:0007669"/>
    <property type="project" value="InterPro"/>
</dbReference>
<reference evidence="10 11" key="1">
    <citation type="submission" date="2017-06" db="EMBL/GenBank/DDBJ databases">
        <title>Complete genome sequence of Paenibacillus odorifer CBA7130.</title>
        <authorList>
            <person name="Nam Y.-D."/>
            <person name="Kang J."/>
            <person name="Chung W.-H."/>
        </authorList>
    </citation>
    <scope>NUCLEOTIDE SEQUENCE [LARGE SCALE GENOMIC DNA]</scope>
    <source>
        <strain evidence="10 11">CBA7130</strain>
    </source>
</reference>
<dbReference type="GO" id="GO:0034040">
    <property type="term" value="F:ATPase-coupled lipid transmembrane transporter activity"/>
    <property type="evidence" value="ECO:0007669"/>
    <property type="project" value="TreeGrafter"/>
</dbReference>
<evidence type="ECO:0000256" key="6">
    <source>
        <dbReference type="ARBA" id="ARBA00023136"/>
    </source>
</evidence>
<dbReference type="GO" id="GO:0005886">
    <property type="term" value="C:plasma membrane"/>
    <property type="evidence" value="ECO:0007669"/>
    <property type="project" value="UniProtKB-SubCell"/>
</dbReference>
<dbReference type="InterPro" id="IPR003593">
    <property type="entry name" value="AAA+_ATPase"/>
</dbReference>
<dbReference type="PROSITE" id="PS50929">
    <property type="entry name" value="ABC_TM1F"/>
    <property type="match status" value="1"/>
</dbReference>
<evidence type="ECO:0000313" key="10">
    <source>
        <dbReference type="EMBL" id="AWV33663.1"/>
    </source>
</evidence>
<dbReference type="Gene3D" id="3.40.50.300">
    <property type="entry name" value="P-loop containing nucleotide triphosphate hydrolases"/>
    <property type="match status" value="1"/>
</dbReference>
<proteinExistence type="predicted"/>
<accession>A0AAD0KMR7</accession>
<keyword evidence="5 7" id="KW-1133">Transmembrane helix</keyword>
<keyword evidence="6 7" id="KW-0472">Membrane</keyword>
<feature type="transmembrane region" description="Helical" evidence="7">
    <location>
        <begin position="301"/>
        <end position="324"/>
    </location>
</feature>
<comment type="subcellular location">
    <subcellularLocation>
        <location evidence="1">Cell membrane</location>
        <topology evidence="1">Multi-pass membrane protein</topology>
    </subcellularLocation>
</comment>
<keyword evidence="2 7" id="KW-0812">Transmembrane</keyword>
<name>A0AAD0KMR7_9BACL</name>
<feature type="transmembrane region" description="Helical" evidence="7">
    <location>
        <begin position="269"/>
        <end position="289"/>
    </location>
</feature>
<dbReference type="InterPro" id="IPR011527">
    <property type="entry name" value="ABC1_TM_dom"/>
</dbReference>
<evidence type="ECO:0000256" key="5">
    <source>
        <dbReference type="ARBA" id="ARBA00022989"/>
    </source>
</evidence>
<keyword evidence="4" id="KW-0067">ATP-binding</keyword>
<feature type="transmembrane region" description="Helical" evidence="7">
    <location>
        <begin position="43"/>
        <end position="63"/>
    </location>
</feature>
<dbReference type="InterPro" id="IPR017871">
    <property type="entry name" value="ABC_transporter-like_CS"/>
</dbReference>
<feature type="domain" description="ABC transmembrane type-1" evidence="9">
    <location>
        <begin position="53"/>
        <end position="322"/>
    </location>
</feature>
<protein>
    <recommendedName>
        <fullName evidence="12">ABC transporter ATP-binding protein</fullName>
    </recommendedName>
</protein>
<dbReference type="AlphaFoldDB" id="A0AAD0KMR7"/>
<evidence type="ECO:0000259" key="8">
    <source>
        <dbReference type="PROSITE" id="PS50893"/>
    </source>
</evidence>
<dbReference type="PANTHER" id="PTHR24221:SF646">
    <property type="entry name" value="HAEMOLYSIN SECRETION ATP-BINDING PROTEIN"/>
    <property type="match status" value="1"/>
</dbReference>
<dbReference type="CDD" id="cd03228">
    <property type="entry name" value="ABCC_MRP_Like"/>
    <property type="match status" value="1"/>
</dbReference>
<dbReference type="InterPro" id="IPR003439">
    <property type="entry name" value="ABC_transporter-like_ATP-bd"/>
</dbReference>
<keyword evidence="3" id="KW-0547">Nucleotide-binding</keyword>
<evidence type="ECO:0000313" key="11">
    <source>
        <dbReference type="Proteomes" id="UP000249163"/>
    </source>
</evidence>
<dbReference type="Pfam" id="PF00005">
    <property type="entry name" value="ABC_tran"/>
    <property type="match status" value="1"/>
</dbReference>
<feature type="transmembrane region" description="Helical" evidence="7">
    <location>
        <begin position="180"/>
        <end position="200"/>
    </location>
</feature>
<dbReference type="InterPro" id="IPR036640">
    <property type="entry name" value="ABC1_TM_sf"/>
</dbReference>
<dbReference type="Proteomes" id="UP000249163">
    <property type="component" value="Chromosome"/>
</dbReference>
<feature type="domain" description="ABC transporter" evidence="8">
    <location>
        <begin position="363"/>
        <end position="595"/>
    </location>
</feature>